<reference evidence="1" key="2">
    <citation type="journal article" date="2022" name="New Phytol.">
        <title>Evolutionary transition to the ectomycorrhizal habit in the genomes of a hyperdiverse lineage of mushroom-forming fungi.</title>
        <authorList>
            <person name="Looney B."/>
            <person name="Miyauchi S."/>
            <person name="Morin E."/>
            <person name="Drula E."/>
            <person name="Courty P.E."/>
            <person name="Kohler A."/>
            <person name="Kuo A."/>
            <person name="LaButti K."/>
            <person name="Pangilinan J."/>
            <person name="Lipzen A."/>
            <person name="Riley R."/>
            <person name="Andreopoulos W."/>
            <person name="He G."/>
            <person name="Johnson J."/>
            <person name="Nolan M."/>
            <person name="Tritt A."/>
            <person name="Barry K.W."/>
            <person name="Grigoriev I.V."/>
            <person name="Nagy L.G."/>
            <person name="Hibbett D."/>
            <person name="Henrissat B."/>
            <person name="Matheny P.B."/>
            <person name="Labbe J."/>
            <person name="Martin F.M."/>
        </authorList>
    </citation>
    <scope>NUCLEOTIDE SEQUENCE</scope>
    <source>
        <strain evidence="1">FP105234-sp</strain>
    </source>
</reference>
<dbReference type="Proteomes" id="UP000814033">
    <property type="component" value="Unassembled WGS sequence"/>
</dbReference>
<sequence>MASVPTFDRGGTIGVEYLGVVFSSILYGVTCIQSFQYFRSVKAGSDAWWIRSMVLALLTLDTIHQAFLIHVPYYYLIAHYGDPEALLKDLWSIPSAVALTTIIAFISNSFFVYRIWKLSSNAPVSLFCFVCAIAESAAVLTYCVKFYFKKSLLDAELSLKTTGLAAIAIAAVANVFISAIMTFYLNASRTGLRRSDSVITKLIVLVVSTGTSTTVALVADLISYTIAPDLLYVLMFEFMVAKLFVNSTLTCLNLRDHINSVLSDKSANSIHLSRIGNETSVPTSQRAQIANLSPSVNTDPIESRDKYPISYSFDGSEV</sequence>
<gene>
    <name evidence="1" type="ORF">FA95DRAFT_1609816</name>
</gene>
<protein>
    <submittedName>
        <fullName evidence="1">Uncharacterized protein</fullName>
    </submittedName>
</protein>
<comment type="caution">
    <text evidence="1">The sequence shown here is derived from an EMBL/GenBank/DDBJ whole genome shotgun (WGS) entry which is preliminary data.</text>
</comment>
<dbReference type="EMBL" id="MU276042">
    <property type="protein sequence ID" value="KAI0042897.1"/>
    <property type="molecule type" value="Genomic_DNA"/>
</dbReference>
<evidence type="ECO:0000313" key="1">
    <source>
        <dbReference type="EMBL" id="KAI0042897.1"/>
    </source>
</evidence>
<proteinExistence type="predicted"/>
<reference evidence="1" key="1">
    <citation type="submission" date="2021-02" db="EMBL/GenBank/DDBJ databases">
        <authorList>
            <consortium name="DOE Joint Genome Institute"/>
            <person name="Ahrendt S."/>
            <person name="Looney B.P."/>
            <person name="Miyauchi S."/>
            <person name="Morin E."/>
            <person name="Drula E."/>
            <person name="Courty P.E."/>
            <person name="Chicoki N."/>
            <person name="Fauchery L."/>
            <person name="Kohler A."/>
            <person name="Kuo A."/>
            <person name="Labutti K."/>
            <person name="Pangilinan J."/>
            <person name="Lipzen A."/>
            <person name="Riley R."/>
            <person name="Andreopoulos W."/>
            <person name="He G."/>
            <person name="Johnson J."/>
            <person name="Barry K.W."/>
            <person name="Grigoriev I.V."/>
            <person name="Nagy L."/>
            <person name="Hibbett D."/>
            <person name="Henrissat B."/>
            <person name="Matheny P.B."/>
            <person name="Labbe J."/>
            <person name="Martin F."/>
        </authorList>
    </citation>
    <scope>NUCLEOTIDE SEQUENCE</scope>
    <source>
        <strain evidence="1">FP105234-sp</strain>
    </source>
</reference>
<organism evidence="1 2">
    <name type="scientific">Auriscalpium vulgare</name>
    <dbReference type="NCBI Taxonomy" id="40419"/>
    <lineage>
        <taxon>Eukaryota</taxon>
        <taxon>Fungi</taxon>
        <taxon>Dikarya</taxon>
        <taxon>Basidiomycota</taxon>
        <taxon>Agaricomycotina</taxon>
        <taxon>Agaricomycetes</taxon>
        <taxon>Russulales</taxon>
        <taxon>Auriscalpiaceae</taxon>
        <taxon>Auriscalpium</taxon>
    </lineage>
</organism>
<accession>A0ACB8RG70</accession>
<evidence type="ECO:0000313" key="2">
    <source>
        <dbReference type="Proteomes" id="UP000814033"/>
    </source>
</evidence>
<name>A0ACB8RG70_9AGAM</name>
<keyword evidence="2" id="KW-1185">Reference proteome</keyword>